<organism evidence="1 2">
    <name type="scientific">Panagrolaimus sp. PS1159</name>
    <dbReference type="NCBI Taxonomy" id="55785"/>
    <lineage>
        <taxon>Eukaryota</taxon>
        <taxon>Metazoa</taxon>
        <taxon>Ecdysozoa</taxon>
        <taxon>Nematoda</taxon>
        <taxon>Chromadorea</taxon>
        <taxon>Rhabditida</taxon>
        <taxon>Tylenchina</taxon>
        <taxon>Panagrolaimomorpha</taxon>
        <taxon>Panagrolaimoidea</taxon>
        <taxon>Panagrolaimidae</taxon>
        <taxon>Panagrolaimus</taxon>
    </lineage>
</organism>
<reference evidence="2" key="1">
    <citation type="submission" date="2022-11" db="UniProtKB">
        <authorList>
            <consortium name="WormBaseParasite"/>
        </authorList>
    </citation>
    <scope>IDENTIFICATION</scope>
</reference>
<proteinExistence type="predicted"/>
<accession>A0AC35FQ89</accession>
<dbReference type="Proteomes" id="UP000887580">
    <property type="component" value="Unplaced"/>
</dbReference>
<name>A0AC35FQ89_9BILA</name>
<evidence type="ECO:0000313" key="2">
    <source>
        <dbReference type="WBParaSite" id="PS1159_v2.g19748.t1"/>
    </source>
</evidence>
<sequence length="295" mass="33481">MRTDCSMLEYPYDNITHYVAVTLGDRCVPDTFVIPTVFIYGLILVLGVLGNLGTCVVIIKNKNMQTPTNCYLFSLAISDLLMLILGLPGELYGMFVPQYPYEFGETTCKLRAFLIEFTSYASILTITCFSIERWLAICFPLRIHLFSTVKRASKVIICVWICAFLTALPVVFLVLVNKVPLPDWAKGLPGISNDGETIINTEYCGLDSTRSIEQKRLFYTSFTFFFLLPALLISFVYCHIVIKLRSANDYLSSQNAQTKSAAKSRKGILRILVAVVITFFLCWFPFHVQRLMTHY</sequence>
<protein>
    <submittedName>
        <fullName evidence="2">G-protein coupled receptors family 1 profile domain-containing protein</fullName>
    </submittedName>
</protein>
<dbReference type="WBParaSite" id="PS1159_v2.g19748.t1">
    <property type="protein sequence ID" value="PS1159_v2.g19748.t1"/>
    <property type="gene ID" value="PS1159_v2.g19748"/>
</dbReference>
<evidence type="ECO:0000313" key="1">
    <source>
        <dbReference type="Proteomes" id="UP000887580"/>
    </source>
</evidence>